<comment type="caution">
    <text evidence="2">The sequence shown here is derived from an EMBL/GenBank/DDBJ whole genome shotgun (WGS) entry which is preliminary data.</text>
</comment>
<evidence type="ECO:0000313" key="3">
    <source>
        <dbReference type="Proteomes" id="UP001367508"/>
    </source>
</evidence>
<evidence type="ECO:0000256" key="1">
    <source>
        <dbReference type="SAM" id="MobiDB-lite"/>
    </source>
</evidence>
<dbReference type="Proteomes" id="UP001367508">
    <property type="component" value="Unassembled WGS sequence"/>
</dbReference>
<protein>
    <submittedName>
        <fullName evidence="2">Uncharacterized protein</fullName>
    </submittedName>
</protein>
<organism evidence="2 3">
    <name type="scientific">Canavalia gladiata</name>
    <name type="common">Sword bean</name>
    <name type="synonym">Dolichos gladiatus</name>
    <dbReference type="NCBI Taxonomy" id="3824"/>
    <lineage>
        <taxon>Eukaryota</taxon>
        <taxon>Viridiplantae</taxon>
        <taxon>Streptophyta</taxon>
        <taxon>Embryophyta</taxon>
        <taxon>Tracheophyta</taxon>
        <taxon>Spermatophyta</taxon>
        <taxon>Magnoliopsida</taxon>
        <taxon>eudicotyledons</taxon>
        <taxon>Gunneridae</taxon>
        <taxon>Pentapetalae</taxon>
        <taxon>rosids</taxon>
        <taxon>fabids</taxon>
        <taxon>Fabales</taxon>
        <taxon>Fabaceae</taxon>
        <taxon>Papilionoideae</taxon>
        <taxon>50 kb inversion clade</taxon>
        <taxon>NPAAA clade</taxon>
        <taxon>indigoferoid/millettioid clade</taxon>
        <taxon>Phaseoleae</taxon>
        <taxon>Canavalia</taxon>
    </lineage>
</organism>
<dbReference type="EMBL" id="JAYMYQ010000004">
    <property type="protein sequence ID" value="KAK7340962.1"/>
    <property type="molecule type" value="Genomic_DNA"/>
</dbReference>
<dbReference type="AlphaFoldDB" id="A0AAN9LRS8"/>
<feature type="compositionally biased region" description="Polar residues" evidence="1">
    <location>
        <begin position="122"/>
        <end position="139"/>
    </location>
</feature>
<sequence length="146" mass="16774">MGIEIEALLVFEASPREGKFRELERERWRKRRKGWGVSFSIVINEITKTHEKAAQDDERKRISKESALRAADNNSIDFDLRLRVSVPWTKENKKLVTWMDTQEALWKQLIQVEVHGFSSPGNSASEKPLYLTQSSTATSIEKKGVA</sequence>
<evidence type="ECO:0000313" key="2">
    <source>
        <dbReference type="EMBL" id="KAK7340962.1"/>
    </source>
</evidence>
<feature type="region of interest" description="Disordered" evidence="1">
    <location>
        <begin position="122"/>
        <end position="146"/>
    </location>
</feature>
<gene>
    <name evidence="2" type="ORF">VNO77_21681</name>
</gene>
<name>A0AAN9LRS8_CANGL</name>
<proteinExistence type="predicted"/>
<keyword evidence="3" id="KW-1185">Reference proteome</keyword>
<accession>A0AAN9LRS8</accession>
<reference evidence="2 3" key="1">
    <citation type="submission" date="2024-01" db="EMBL/GenBank/DDBJ databases">
        <title>The genomes of 5 underutilized Papilionoideae crops provide insights into root nodulation and disease resistanc.</title>
        <authorList>
            <person name="Jiang F."/>
        </authorList>
    </citation>
    <scope>NUCLEOTIDE SEQUENCE [LARGE SCALE GENOMIC DNA]</scope>
    <source>
        <strain evidence="2">LVBAO_FW01</strain>
        <tissue evidence="2">Leaves</tissue>
    </source>
</reference>